<gene>
    <name evidence="2" type="ORF">FHX61_005300</name>
</gene>
<keyword evidence="3" id="KW-1185">Reference proteome</keyword>
<sequence length="345" mass="37157">MSKLGLGLAAYGGFQARERQRKAEDYQDRQREYGAAQMDANQAGLADAAAARDAGNRLSAAQSTAELGLVPQRAAIASSQLGLQEELLPRQQKTARQQAEMQGMQSDQDFGQFPQKLRMQLADGAIQHADAQRMALAKLVDVLDSGAKSQVVQYANGIRSAGLFGDLTGPEISDVRIVKGQDGQERIALVDTSGKPAVALSATDMDNLRALGRKYDFKTVGKSLVRTDSRGNVTPVFTSPEATAEKEGKKPAEVATMDWMVANNVAKDPTDAWNKLRTAREKGKAGFISDMMKGAIMPGMSEDDLRKQERTFGDMFDRLSGGGRPSASNSNPVNTLDPKVASLFD</sequence>
<comment type="caution">
    <text evidence="2">The sequence shown here is derived from an EMBL/GenBank/DDBJ whole genome shotgun (WGS) entry which is preliminary data.</text>
</comment>
<accession>A0A7W4YTW6</accession>
<organism evidence="2 3">
    <name type="scientific">Cupriavidus alkaliphilus</name>
    <dbReference type="NCBI Taxonomy" id="942866"/>
    <lineage>
        <taxon>Bacteria</taxon>
        <taxon>Pseudomonadati</taxon>
        <taxon>Pseudomonadota</taxon>
        <taxon>Betaproteobacteria</taxon>
        <taxon>Burkholderiales</taxon>
        <taxon>Burkholderiaceae</taxon>
        <taxon>Cupriavidus</taxon>
    </lineage>
</organism>
<feature type="compositionally biased region" description="Basic and acidic residues" evidence="1">
    <location>
        <begin position="17"/>
        <end position="32"/>
    </location>
</feature>
<feature type="compositionally biased region" description="Basic and acidic residues" evidence="1">
    <location>
        <begin position="307"/>
        <end position="317"/>
    </location>
</feature>
<dbReference type="EMBL" id="JACHWF010000009">
    <property type="protein sequence ID" value="MBB3010619.1"/>
    <property type="molecule type" value="Genomic_DNA"/>
</dbReference>
<dbReference type="AlphaFoldDB" id="A0A7W4YTW6"/>
<reference evidence="2 3" key="1">
    <citation type="submission" date="2020-08" db="EMBL/GenBank/DDBJ databases">
        <title>Genomic Encyclopedia of Type Strains, Phase IV (KMG-V): Genome sequencing to study the core and pangenomes of soil and plant-associated prokaryotes.</title>
        <authorList>
            <person name="Whitman W."/>
        </authorList>
    </citation>
    <scope>NUCLEOTIDE SEQUENCE [LARGE SCALE GENOMIC DNA]</scope>
    <source>
        <strain evidence="2 3">SLV-2362</strain>
    </source>
</reference>
<name>A0A7W4YTW6_9BURK</name>
<evidence type="ECO:0000313" key="2">
    <source>
        <dbReference type="EMBL" id="MBB3010619.1"/>
    </source>
</evidence>
<feature type="region of interest" description="Disordered" evidence="1">
    <location>
        <begin position="17"/>
        <end position="57"/>
    </location>
</feature>
<dbReference type="RefSeq" id="WP_183300661.1">
    <property type="nucleotide sequence ID" value="NZ_JACHWF010000009.1"/>
</dbReference>
<feature type="compositionally biased region" description="Low complexity" evidence="1">
    <location>
        <begin position="40"/>
        <end position="57"/>
    </location>
</feature>
<dbReference type="Proteomes" id="UP000578036">
    <property type="component" value="Unassembled WGS sequence"/>
</dbReference>
<feature type="region of interest" description="Disordered" evidence="1">
    <location>
        <begin position="307"/>
        <end position="345"/>
    </location>
</feature>
<evidence type="ECO:0000256" key="1">
    <source>
        <dbReference type="SAM" id="MobiDB-lite"/>
    </source>
</evidence>
<protein>
    <submittedName>
        <fullName evidence="2">Uncharacterized protein</fullName>
    </submittedName>
</protein>
<evidence type="ECO:0000313" key="3">
    <source>
        <dbReference type="Proteomes" id="UP000578036"/>
    </source>
</evidence>
<proteinExistence type="predicted"/>